<proteinExistence type="predicted"/>
<comment type="caution">
    <text evidence="1">The sequence shown here is derived from an EMBL/GenBank/DDBJ whole genome shotgun (WGS) entry which is preliminary data.</text>
</comment>
<dbReference type="SUPFAM" id="SSF53098">
    <property type="entry name" value="Ribonuclease H-like"/>
    <property type="match status" value="1"/>
</dbReference>
<dbReference type="InterPro" id="IPR012337">
    <property type="entry name" value="RNaseH-like_sf"/>
</dbReference>
<organism evidence="1 2">
    <name type="scientific">Streblomastix strix</name>
    <dbReference type="NCBI Taxonomy" id="222440"/>
    <lineage>
        <taxon>Eukaryota</taxon>
        <taxon>Metamonada</taxon>
        <taxon>Preaxostyla</taxon>
        <taxon>Oxymonadida</taxon>
        <taxon>Streblomastigidae</taxon>
        <taxon>Streblomastix</taxon>
    </lineage>
</organism>
<dbReference type="InterPro" id="IPR036397">
    <property type="entry name" value="RNaseH_sf"/>
</dbReference>
<name>A0A5J4TXT0_9EUKA</name>
<evidence type="ECO:0000313" key="2">
    <source>
        <dbReference type="Proteomes" id="UP000324800"/>
    </source>
</evidence>
<dbReference type="AlphaFoldDB" id="A0A5J4TXT0"/>
<dbReference type="Proteomes" id="UP000324800">
    <property type="component" value="Unassembled WGS sequence"/>
</dbReference>
<accession>A0A5J4TXT0</accession>
<evidence type="ECO:0000313" key="1">
    <source>
        <dbReference type="EMBL" id="KAA6363296.1"/>
    </source>
</evidence>
<dbReference type="Gene3D" id="3.30.420.10">
    <property type="entry name" value="Ribonuclease H-like superfamily/Ribonuclease H"/>
    <property type="match status" value="1"/>
</dbReference>
<gene>
    <name evidence="1" type="ORF">EZS28_041177</name>
</gene>
<evidence type="ECO:0008006" key="3">
    <source>
        <dbReference type="Google" id="ProtNLM"/>
    </source>
</evidence>
<dbReference type="GO" id="GO:0003676">
    <property type="term" value="F:nucleic acid binding"/>
    <property type="evidence" value="ECO:0007669"/>
    <property type="project" value="InterPro"/>
</dbReference>
<reference evidence="1 2" key="1">
    <citation type="submission" date="2019-03" db="EMBL/GenBank/DDBJ databases">
        <title>Single cell metagenomics reveals metabolic interactions within the superorganism composed of flagellate Streblomastix strix and complex community of Bacteroidetes bacteria on its surface.</title>
        <authorList>
            <person name="Treitli S.C."/>
            <person name="Kolisko M."/>
            <person name="Husnik F."/>
            <person name="Keeling P."/>
            <person name="Hampl V."/>
        </authorList>
    </citation>
    <scope>NUCLEOTIDE SEQUENCE [LARGE SCALE GENOMIC DNA]</scope>
    <source>
        <strain evidence="1">ST1C</strain>
    </source>
</reference>
<feature type="non-terminal residue" evidence="1">
    <location>
        <position position="1"/>
    </location>
</feature>
<dbReference type="OrthoDB" id="2186513at2759"/>
<sequence length="141" mass="16389">PHDYQLKPLAKFERPYFSPNYNSWEIDQVFIMKKNVEIKQYLFAINVNTKYLVVIPVKSKSQIPILDALKQLISLVQIDYIREDGEKAYASKLLNDSIKKTTQIHSSQATNSLIIIEQLTEQFEKLETHSVITSMNLLMNN</sequence>
<protein>
    <recommendedName>
        <fullName evidence="3">Integrase catalytic domain-containing protein</fullName>
    </recommendedName>
</protein>
<dbReference type="EMBL" id="SNRW01023102">
    <property type="protein sequence ID" value="KAA6363296.1"/>
    <property type="molecule type" value="Genomic_DNA"/>
</dbReference>